<dbReference type="AlphaFoldDB" id="A0AAN9YFK5"/>
<dbReference type="Gene3D" id="3.40.50.1110">
    <property type="entry name" value="SGNH hydrolase"/>
    <property type="match status" value="1"/>
</dbReference>
<dbReference type="InterPro" id="IPR036514">
    <property type="entry name" value="SGNH_hydro_sf"/>
</dbReference>
<keyword evidence="4" id="KW-1185">Reference proteome</keyword>
<dbReference type="GO" id="GO:0016787">
    <property type="term" value="F:hydrolase activity"/>
    <property type="evidence" value="ECO:0007669"/>
    <property type="project" value="InterPro"/>
</dbReference>
<name>A0AAN9YFK5_9PEZI</name>
<dbReference type="Pfam" id="PF13472">
    <property type="entry name" value="Lipase_GDSL_2"/>
    <property type="match status" value="1"/>
</dbReference>
<dbReference type="PANTHER" id="PTHR43695:SF2">
    <property type="entry name" value="PUTATIVE (AFU_ORTHOLOGUE AFUA_2G17250)-RELATED"/>
    <property type="match status" value="1"/>
</dbReference>
<dbReference type="SUPFAM" id="SSF52266">
    <property type="entry name" value="SGNH hydrolase"/>
    <property type="match status" value="1"/>
</dbReference>
<feature type="domain" description="SGNH hydrolase-type esterase" evidence="2">
    <location>
        <begin position="74"/>
        <end position="252"/>
    </location>
</feature>
<dbReference type="CDD" id="cd01821">
    <property type="entry name" value="Rhamnogalacturan_acetylesterase_like"/>
    <property type="match status" value="1"/>
</dbReference>
<dbReference type="InterPro" id="IPR037459">
    <property type="entry name" value="RhgT-like"/>
</dbReference>
<accession>A0AAN9YFK5</accession>
<comment type="caution">
    <text evidence="3">The sequence shown here is derived from an EMBL/GenBank/DDBJ whole genome shotgun (WGS) entry which is preliminary data.</text>
</comment>
<evidence type="ECO:0000313" key="3">
    <source>
        <dbReference type="EMBL" id="KAK7740906.1"/>
    </source>
</evidence>
<reference evidence="3 4" key="1">
    <citation type="journal article" date="2023" name="PLoS ONE">
        <title>Cytospora paraplurivora sp. nov. isolated from orchards with fruit tree decline syndrome in Ontario, Canada.</title>
        <authorList>
            <person name="Ilyukhin E."/>
            <person name="Nguyen H.D.T."/>
            <person name="Castle A.J."/>
            <person name="Ellouze W."/>
        </authorList>
    </citation>
    <scope>NUCLEOTIDE SEQUENCE [LARGE SCALE GENOMIC DNA]</scope>
    <source>
        <strain evidence="3 4">FDS-564</strain>
    </source>
</reference>
<evidence type="ECO:0000256" key="1">
    <source>
        <dbReference type="SAM" id="Coils"/>
    </source>
</evidence>
<gene>
    <name evidence="3" type="ORF">SLS53_004969</name>
</gene>
<sequence length="304" mass="32765">MSDVGSSLGWAVKYQKTIALRLLIILKAAAMLPPKSLFGILPLVPFLQVASAVPFSGQGDNVTSARPPAFFLAGDSTTAIQSSNGGGWGVGFLSTLKTPAWGINYGLNGATTVSFVKRGRWADVISSVQNSTADYNVYVTIQFGHNDQKSSANISLSEYQSNLENLATEVKELGGTPILVTPITRRKFSSEHVAIDSLAEQRNATIAAANSTDTWYIDLNQASREYVDAIGEEAAQVYDLNGNDTTHLNDYGSVVFGNLVADLILGHPPVIGDVDWKPSQDDYLTQWIKPNQTIIREIWSGVPA</sequence>
<evidence type="ECO:0000259" key="2">
    <source>
        <dbReference type="Pfam" id="PF13472"/>
    </source>
</evidence>
<keyword evidence="1" id="KW-0175">Coiled coil</keyword>
<evidence type="ECO:0000313" key="4">
    <source>
        <dbReference type="Proteomes" id="UP001320245"/>
    </source>
</evidence>
<dbReference type="InterPro" id="IPR013830">
    <property type="entry name" value="SGNH_hydro"/>
</dbReference>
<feature type="coiled-coil region" evidence="1">
    <location>
        <begin position="149"/>
        <end position="176"/>
    </location>
</feature>
<proteinExistence type="predicted"/>
<dbReference type="PANTHER" id="PTHR43695">
    <property type="entry name" value="PUTATIVE (AFU_ORTHOLOGUE AFUA_2G17250)-RELATED"/>
    <property type="match status" value="1"/>
</dbReference>
<organism evidence="3 4">
    <name type="scientific">Cytospora paraplurivora</name>
    <dbReference type="NCBI Taxonomy" id="2898453"/>
    <lineage>
        <taxon>Eukaryota</taxon>
        <taxon>Fungi</taxon>
        <taxon>Dikarya</taxon>
        <taxon>Ascomycota</taxon>
        <taxon>Pezizomycotina</taxon>
        <taxon>Sordariomycetes</taxon>
        <taxon>Sordariomycetidae</taxon>
        <taxon>Diaporthales</taxon>
        <taxon>Cytosporaceae</taxon>
        <taxon>Cytospora</taxon>
    </lineage>
</organism>
<protein>
    <recommendedName>
        <fullName evidence="2">SGNH hydrolase-type esterase domain-containing protein</fullName>
    </recommendedName>
</protein>
<dbReference type="EMBL" id="JAJSPL020000018">
    <property type="protein sequence ID" value="KAK7740906.1"/>
    <property type="molecule type" value="Genomic_DNA"/>
</dbReference>
<dbReference type="Proteomes" id="UP001320245">
    <property type="component" value="Unassembled WGS sequence"/>
</dbReference>